<feature type="transmembrane region" description="Helical" evidence="1">
    <location>
        <begin position="6"/>
        <end position="24"/>
    </location>
</feature>
<keyword evidence="3" id="KW-1185">Reference proteome</keyword>
<dbReference type="EMBL" id="RBAH01000025">
    <property type="protein sequence ID" value="RKN74135.1"/>
    <property type="molecule type" value="Genomic_DNA"/>
</dbReference>
<dbReference type="AlphaFoldDB" id="A0A3B0BJQ9"/>
<protein>
    <recommendedName>
        <fullName evidence="4">Glycosyltransferase RgtA/B/C/D-like domain-containing protein</fullName>
    </recommendedName>
</protein>
<reference evidence="2 3" key="1">
    <citation type="journal article" date="2007" name="Int. J. Syst. Evol. Microbiol.">
        <title>Paenibacillus ginsengarvi sp. nov., isolated from soil from ginseng cultivation.</title>
        <authorList>
            <person name="Yoon M.H."/>
            <person name="Ten L.N."/>
            <person name="Im W.T."/>
        </authorList>
    </citation>
    <scope>NUCLEOTIDE SEQUENCE [LARGE SCALE GENOMIC DNA]</scope>
    <source>
        <strain evidence="2 3">KCTC 13059</strain>
    </source>
</reference>
<dbReference type="OrthoDB" id="129479at2"/>
<evidence type="ECO:0008006" key="4">
    <source>
        <dbReference type="Google" id="ProtNLM"/>
    </source>
</evidence>
<feature type="transmembrane region" description="Helical" evidence="1">
    <location>
        <begin position="378"/>
        <end position="399"/>
    </location>
</feature>
<keyword evidence="1" id="KW-1133">Transmembrane helix</keyword>
<feature type="transmembrane region" description="Helical" evidence="1">
    <location>
        <begin position="184"/>
        <end position="217"/>
    </location>
</feature>
<feature type="transmembrane region" description="Helical" evidence="1">
    <location>
        <begin position="66"/>
        <end position="90"/>
    </location>
</feature>
<feature type="transmembrane region" description="Helical" evidence="1">
    <location>
        <begin position="444"/>
        <end position="462"/>
    </location>
</feature>
<name>A0A3B0BJQ9_9BACL</name>
<feature type="transmembrane region" description="Helical" evidence="1">
    <location>
        <begin position="411"/>
        <end position="432"/>
    </location>
</feature>
<feature type="transmembrane region" description="Helical" evidence="1">
    <location>
        <begin position="159"/>
        <end position="177"/>
    </location>
</feature>
<evidence type="ECO:0000256" key="1">
    <source>
        <dbReference type="SAM" id="Phobius"/>
    </source>
</evidence>
<keyword evidence="1" id="KW-0812">Transmembrane</keyword>
<comment type="caution">
    <text evidence="2">The sequence shown here is derived from an EMBL/GenBank/DDBJ whole genome shotgun (WGS) entry which is preliminary data.</text>
</comment>
<sequence>MKKPGIAFWTMAAAVVVMVYVLFLKPIVGIADNGDFLRIMSSAGLDYLDPNLSYDDKYFGYFIREFALTPLGIGGYASTQVPLVMIATWLNRLVYSGHVFDMRFMAFVYGVLLLLAFWAAVRYHRTLPLASKIALAVLLVFVFADVGYIGYFNSLFGEPVSLVFLLFTVAFALAAATRDKPTKALLVLFFLSAIFLTGSKIQNAPVGILLALLGLRYLRLRDDKSWRRTVIGFSAFLALGSLAMYIFAPKQLKEINMYQTVFYGVVKDSPTPEADLEELGVPKELAVLAGTNFFTQDTPIPQRDPRLYEQFYNHMSHGKIALFYLKHPGRLFQKLEIAAQNGMTIRPYYLGTYEKAEGLPRGAVSGKFGLWSEWKRSLLPNTLWFLLPFCLLFYLALLFEWLRADTLGRRIYAETFAALGLIGFVSFLIPVIGDGEADLSKHLFLFNVVFDMMFVASLIWIVHKIALVLGGRQSEYPRFDKRL</sequence>
<evidence type="ECO:0000313" key="3">
    <source>
        <dbReference type="Proteomes" id="UP000282311"/>
    </source>
</evidence>
<keyword evidence="1" id="KW-0472">Membrane</keyword>
<evidence type="ECO:0000313" key="2">
    <source>
        <dbReference type="EMBL" id="RKN74135.1"/>
    </source>
</evidence>
<dbReference type="RefSeq" id="WP_120750406.1">
    <property type="nucleotide sequence ID" value="NZ_RBAH01000025.1"/>
</dbReference>
<gene>
    <name evidence="2" type="ORF">D7M11_27165</name>
</gene>
<dbReference type="Proteomes" id="UP000282311">
    <property type="component" value="Unassembled WGS sequence"/>
</dbReference>
<organism evidence="2 3">
    <name type="scientific">Paenibacillus ginsengarvi</name>
    <dbReference type="NCBI Taxonomy" id="400777"/>
    <lineage>
        <taxon>Bacteria</taxon>
        <taxon>Bacillati</taxon>
        <taxon>Bacillota</taxon>
        <taxon>Bacilli</taxon>
        <taxon>Bacillales</taxon>
        <taxon>Paenibacillaceae</taxon>
        <taxon>Paenibacillus</taxon>
    </lineage>
</organism>
<feature type="transmembrane region" description="Helical" evidence="1">
    <location>
        <begin position="229"/>
        <end position="248"/>
    </location>
</feature>
<proteinExistence type="predicted"/>
<accession>A0A3B0BJQ9</accession>
<feature type="transmembrane region" description="Helical" evidence="1">
    <location>
        <begin position="102"/>
        <end position="121"/>
    </location>
</feature>
<feature type="transmembrane region" description="Helical" evidence="1">
    <location>
        <begin position="133"/>
        <end position="153"/>
    </location>
</feature>